<protein>
    <submittedName>
        <fullName evidence="2">Sigma-70-like protein</fullName>
    </submittedName>
</protein>
<dbReference type="OrthoDB" id="9784272at2"/>
<evidence type="ECO:0000313" key="3">
    <source>
        <dbReference type="Proteomes" id="UP000237983"/>
    </source>
</evidence>
<organism evidence="2 3">
    <name type="scientific">Glaciihabitans tibetensis</name>
    <dbReference type="NCBI Taxonomy" id="1266600"/>
    <lineage>
        <taxon>Bacteria</taxon>
        <taxon>Bacillati</taxon>
        <taxon>Actinomycetota</taxon>
        <taxon>Actinomycetes</taxon>
        <taxon>Micrococcales</taxon>
        <taxon>Microbacteriaceae</taxon>
        <taxon>Glaciihabitans</taxon>
    </lineage>
</organism>
<dbReference type="InterPro" id="IPR013324">
    <property type="entry name" value="RNA_pol_sigma_r3/r4-like"/>
</dbReference>
<proteinExistence type="predicted"/>
<evidence type="ECO:0000313" key="2">
    <source>
        <dbReference type="EMBL" id="PRY67528.1"/>
    </source>
</evidence>
<dbReference type="Pfam" id="PF04545">
    <property type="entry name" value="Sigma70_r4"/>
    <property type="match status" value="1"/>
</dbReference>
<comment type="caution">
    <text evidence="2">The sequence shown here is derived from an EMBL/GenBank/DDBJ whole genome shotgun (WGS) entry which is preliminary data.</text>
</comment>
<dbReference type="AlphaFoldDB" id="A0A2T0VBT1"/>
<sequence>MHSAMITTATTPTIDINLDHATDALDSLDAELRQSIHLAFYSGFSTNQVANLLGVSVETAETRLSNGLVSLREALASAA</sequence>
<dbReference type="SUPFAM" id="SSF88659">
    <property type="entry name" value="Sigma3 and sigma4 domains of RNA polymerase sigma factors"/>
    <property type="match status" value="1"/>
</dbReference>
<dbReference type="Proteomes" id="UP000237983">
    <property type="component" value="Unassembled WGS sequence"/>
</dbReference>
<dbReference type="InterPro" id="IPR036388">
    <property type="entry name" value="WH-like_DNA-bd_sf"/>
</dbReference>
<accession>A0A2T0VBT1</accession>
<dbReference type="InterPro" id="IPR007630">
    <property type="entry name" value="RNA_pol_sigma70_r4"/>
</dbReference>
<dbReference type="Gene3D" id="1.10.10.10">
    <property type="entry name" value="Winged helix-like DNA-binding domain superfamily/Winged helix DNA-binding domain"/>
    <property type="match status" value="1"/>
</dbReference>
<dbReference type="GO" id="GO:0003700">
    <property type="term" value="F:DNA-binding transcription factor activity"/>
    <property type="evidence" value="ECO:0007669"/>
    <property type="project" value="InterPro"/>
</dbReference>
<evidence type="ECO:0000259" key="1">
    <source>
        <dbReference type="Pfam" id="PF04545"/>
    </source>
</evidence>
<dbReference type="GO" id="GO:0006352">
    <property type="term" value="P:DNA-templated transcription initiation"/>
    <property type="evidence" value="ECO:0007669"/>
    <property type="project" value="InterPro"/>
</dbReference>
<name>A0A2T0VBT1_9MICO</name>
<feature type="domain" description="RNA polymerase sigma-70 region 4" evidence="1">
    <location>
        <begin position="24"/>
        <end position="73"/>
    </location>
</feature>
<reference evidence="2 3" key="1">
    <citation type="submission" date="2018-03" db="EMBL/GenBank/DDBJ databases">
        <title>Genomic Encyclopedia of Type Strains, Phase III (KMG-III): the genomes of soil and plant-associated and newly described type strains.</title>
        <authorList>
            <person name="Whitman W."/>
        </authorList>
    </citation>
    <scope>NUCLEOTIDE SEQUENCE [LARGE SCALE GENOMIC DNA]</scope>
    <source>
        <strain evidence="2 3">CGMCC 1.12484</strain>
    </source>
</reference>
<keyword evidence="3" id="KW-1185">Reference proteome</keyword>
<dbReference type="EMBL" id="PVTL01000006">
    <property type="protein sequence ID" value="PRY67528.1"/>
    <property type="molecule type" value="Genomic_DNA"/>
</dbReference>
<gene>
    <name evidence="2" type="ORF">B0I08_106135</name>
</gene>
<dbReference type="CDD" id="cd06171">
    <property type="entry name" value="Sigma70_r4"/>
    <property type="match status" value="1"/>
</dbReference>